<proteinExistence type="inferred from homology"/>
<organism evidence="2 3">
    <name type="scientific">Perkinsus olseni</name>
    <name type="common">Perkinsus atlanticus</name>
    <dbReference type="NCBI Taxonomy" id="32597"/>
    <lineage>
        <taxon>Eukaryota</taxon>
        <taxon>Sar</taxon>
        <taxon>Alveolata</taxon>
        <taxon>Perkinsozoa</taxon>
        <taxon>Perkinsea</taxon>
        <taxon>Perkinsida</taxon>
        <taxon>Perkinsidae</taxon>
        <taxon>Perkinsus</taxon>
    </lineage>
</organism>
<evidence type="ECO:0000313" key="2">
    <source>
        <dbReference type="EMBL" id="KAF4744602.1"/>
    </source>
</evidence>
<evidence type="ECO:0000256" key="1">
    <source>
        <dbReference type="ARBA" id="ARBA00010364"/>
    </source>
</evidence>
<feature type="non-terminal residue" evidence="2">
    <location>
        <position position="1"/>
    </location>
</feature>
<sequence length="337" mass="37422">KDLHINSETGYSRTSRESVLVVVTSSGSSPALRDHGRVAHGADPLSCFHTPPFYTSDMRQREPNGLTKVQRRRLLRWESCAADSLPAFNRRRGHRQGSLSAALRGGPLAVNAIAGYFGHIPRKYVENVYGLPFMRANAVSSSLGKTTQDARAAAKWKIEVGGASKSKRMARHIEVADRARRRAMRNQEHRNSVAVETWCANMENPTKLHNAWRDYGIVGYKGFKPFWKTDKDFHLKKRELGKPNPPYLPRASYHTILVSCLAGIDAEGALNVQLNAPARDGEANEELIAFLSKEVLAVKKKDVALIQGSKSREKVVEISDALTAEDVSRLLQNALQS</sequence>
<evidence type="ECO:0000313" key="3">
    <source>
        <dbReference type="Proteomes" id="UP000574390"/>
    </source>
</evidence>
<dbReference type="SUPFAM" id="SSF69786">
    <property type="entry name" value="YggU-like"/>
    <property type="match status" value="1"/>
</dbReference>
<dbReference type="NCBIfam" id="TIGR00251">
    <property type="entry name" value="DUF167 family protein"/>
    <property type="match status" value="1"/>
</dbReference>
<dbReference type="InterPro" id="IPR036591">
    <property type="entry name" value="YggU-like_sf"/>
</dbReference>
<dbReference type="PANTHER" id="PTHR47817:SF2">
    <property type="entry name" value="OS04G0686300 PROTEIN"/>
    <property type="match status" value="1"/>
</dbReference>
<comment type="similarity">
    <text evidence="1">Belongs to the UPF0235 family.</text>
</comment>
<dbReference type="AlphaFoldDB" id="A0A7J6TIV2"/>
<comment type="caution">
    <text evidence="2">The sequence shown here is derived from an EMBL/GenBank/DDBJ whole genome shotgun (WGS) entry which is preliminary data.</text>
</comment>
<dbReference type="Proteomes" id="UP000574390">
    <property type="component" value="Unassembled WGS sequence"/>
</dbReference>
<dbReference type="PANTHER" id="PTHR47817">
    <property type="entry name" value="OS04G0686300 PROTEIN"/>
    <property type="match status" value="1"/>
</dbReference>
<protein>
    <submittedName>
        <fullName evidence="2">Uncharacterized protein</fullName>
    </submittedName>
</protein>
<accession>A0A7J6TIV2</accession>
<dbReference type="InterPro" id="IPR003746">
    <property type="entry name" value="DUF167"/>
</dbReference>
<gene>
    <name evidence="2" type="ORF">FOZ62_030992</name>
</gene>
<dbReference type="HAMAP" id="MF_00634">
    <property type="entry name" value="UPF0235"/>
    <property type="match status" value="1"/>
</dbReference>
<name>A0A7J6TIV2_PEROL</name>
<dbReference type="Gene3D" id="3.30.1200.10">
    <property type="entry name" value="YggU-like"/>
    <property type="match status" value="1"/>
</dbReference>
<reference evidence="2 3" key="1">
    <citation type="submission" date="2020-04" db="EMBL/GenBank/DDBJ databases">
        <title>Perkinsus olseni comparative genomics.</title>
        <authorList>
            <person name="Bogema D.R."/>
        </authorList>
    </citation>
    <scope>NUCLEOTIDE SEQUENCE [LARGE SCALE GENOMIC DNA]</scope>
    <source>
        <strain evidence="2">ATCC PRA-205</strain>
    </source>
</reference>
<dbReference type="Pfam" id="PF02594">
    <property type="entry name" value="DUF167"/>
    <property type="match status" value="1"/>
</dbReference>
<dbReference type="SMART" id="SM01152">
    <property type="entry name" value="DUF167"/>
    <property type="match status" value="1"/>
</dbReference>
<dbReference type="EMBL" id="JABANM010007230">
    <property type="protein sequence ID" value="KAF4744602.1"/>
    <property type="molecule type" value="Genomic_DNA"/>
</dbReference>